<evidence type="ECO:0000313" key="1">
    <source>
        <dbReference type="EMBL" id="QHS94309.1"/>
    </source>
</evidence>
<dbReference type="Pfam" id="PF01633">
    <property type="entry name" value="Choline_kinase"/>
    <property type="match status" value="1"/>
</dbReference>
<protein>
    <recommendedName>
        <fullName evidence="2">Aminoglycoside phosphotransferase domain-containing protein</fullName>
    </recommendedName>
</protein>
<dbReference type="InterPro" id="IPR011009">
    <property type="entry name" value="Kinase-like_dom_sf"/>
</dbReference>
<dbReference type="PANTHER" id="PTHR22603:SF93">
    <property type="entry name" value="RE24176P"/>
    <property type="match status" value="1"/>
</dbReference>
<dbReference type="PANTHER" id="PTHR22603">
    <property type="entry name" value="CHOLINE/ETHANOALAMINE KINASE"/>
    <property type="match status" value="1"/>
</dbReference>
<sequence length="326" mass="38679">MDKNKDIQIHINMDIVHAFYKINCLFPKNSKISKLKGGLTNTIYLIEHLGNKYIIREFGKNTEVFVDRVLEMRIIKELEPYDVTRKLIELTNKGTIESYVEGHPVTYESFKNSNLIRKLVGQKLRMLHTSNILTKKETQTAHIWKAFNDWTTLCLQLYDLDLNIKKILTNIFEIVTMKSKTAAFYPIVMCHNDLNLGNIIYDQHNHQIKFIDFEYASYNYRGYDIGNIFAELAGNDCNWDKLPTKHERYAFYSYYLDTYNENEFKRLDEEVSFFMPLCCLFWALWGLIQNKYSDNLQFDYLQYSNSKINGYFTVMNFFNGSQCHRV</sequence>
<dbReference type="GO" id="GO:0005737">
    <property type="term" value="C:cytoplasm"/>
    <property type="evidence" value="ECO:0007669"/>
    <property type="project" value="TreeGrafter"/>
</dbReference>
<organism evidence="1">
    <name type="scientific">viral metagenome</name>
    <dbReference type="NCBI Taxonomy" id="1070528"/>
    <lineage>
        <taxon>unclassified sequences</taxon>
        <taxon>metagenomes</taxon>
        <taxon>organismal metagenomes</taxon>
    </lineage>
</organism>
<dbReference type="GO" id="GO:0006646">
    <property type="term" value="P:phosphatidylethanolamine biosynthetic process"/>
    <property type="evidence" value="ECO:0007669"/>
    <property type="project" value="TreeGrafter"/>
</dbReference>
<dbReference type="AlphaFoldDB" id="A0A6C0BRW4"/>
<dbReference type="SUPFAM" id="SSF56112">
    <property type="entry name" value="Protein kinase-like (PK-like)"/>
    <property type="match status" value="1"/>
</dbReference>
<dbReference type="Gene3D" id="3.30.200.20">
    <property type="entry name" value="Phosphorylase Kinase, domain 1"/>
    <property type="match status" value="1"/>
</dbReference>
<evidence type="ECO:0008006" key="2">
    <source>
        <dbReference type="Google" id="ProtNLM"/>
    </source>
</evidence>
<dbReference type="GO" id="GO:0004305">
    <property type="term" value="F:ethanolamine kinase activity"/>
    <property type="evidence" value="ECO:0007669"/>
    <property type="project" value="TreeGrafter"/>
</dbReference>
<name>A0A6C0BRW4_9ZZZZ</name>
<accession>A0A6C0BRW4</accession>
<dbReference type="EMBL" id="MN739219">
    <property type="protein sequence ID" value="QHS94309.1"/>
    <property type="molecule type" value="Genomic_DNA"/>
</dbReference>
<dbReference type="GO" id="GO:0004103">
    <property type="term" value="F:choline kinase activity"/>
    <property type="evidence" value="ECO:0007669"/>
    <property type="project" value="TreeGrafter"/>
</dbReference>
<proteinExistence type="predicted"/>
<reference evidence="1" key="1">
    <citation type="journal article" date="2020" name="Nature">
        <title>Giant virus diversity and host interactions through global metagenomics.</title>
        <authorList>
            <person name="Schulz F."/>
            <person name="Roux S."/>
            <person name="Paez-Espino D."/>
            <person name="Jungbluth S."/>
            <person name="Walsh D.A."/>
            <person name="Denef V.J."/>
            <person name="McMahon K.D."/>
            <person name="Konstantinidis K.T."/>
            <person name="Eloe-Fadrosh E.A."/>
            <person name="Kyrpides N.C."/>
            <person name="Woyke T."/>
        </authorList>
    </citation>
    <scope>NUCLEOTIDE SEQUENCE</scope>
    <source>
        <strain evidence="1">GVMAG-M-3300018416-26</strain>
    </source>
</reference>
<dbReference type="Gene3D" id="3.90.1200.10">
    <property type="match status" value="1"/>
</dbReference>